<name>A0AAE0PCG7_SORBR</name>
<keyword evidence="1" id="KW-0472">Membrane</keyword>
<evidence type="ECO:0000256" key="1">
    <source>
        <dbReference type="SAM" id="Phobius"/>
    </source>
</evidence>
<dbReference type="Proteomes" id="UP001281003">
    <property type="component" value="Unassembled WGS sequence"/>
</dbReference>
<keyword evidence="3" id="KW-1185">Reference proteome</keyword>
<protein>
    <submittedName>
        <fullName evidence="2">Uncharacterized protein</fullName>
    </submittedName>
</protein>
<keyword evidence="1" id="KW-0812">Transmembrane</keyword>
<comment type="caution">
    <text evidence="2">The sequence shown here is derived from an EMBL/GenBank/DDBJ whole genome shotgun (WGS) entry which is preliminary data.</text>
</comment>
<feature type="transmembrane region" description="Helical" evidence="1">
    <location>
        <begin position="12"/>
        <end position="32"/>
    </location>
</feature>
<accession>A0AAE0PCG7</accession>
<sequence length="114" mass="12509">MHTGVGLDPVGIAGSVYAALFPSLSLCSVAYLRDRGDHQHLRGYHSIYTWKSQPDQPLSQSHQKAAITRGRIFAVCSATAVAVIEHSPETVHKRVVRDEGGWHLSSICVYGRQL</sequence>
<dbReference type="AlphaFoldDB" id="A0AAE0PCG7"/>
<evidence type="ECO:0000313" key="3">
    <source>
        <dbReference type="Proteomes" id="UP001281003"/>
    </source>
</evidence>
<proteinExistence type="predicted"/>
<reference evidence="2" key="2">
    <citation type="submission" date="2023-07" db="EMBL/GenBank/DDBJ databases">
        <authorList>
            <consortium name="Lawrence Berkeley National Laboratory"/>
            <person name="Haridas S."/>
            <person name="Hensen N."/>
            <person name="Bonometti L."/>
            <person name="Westerberg I."/>
            <person name="Brannstrom I.O."/>
            <person name="Guillou S."/>
            <person name="Cros-Aarteil S."/>
            <person name="Calhoun S."/>
            <person name="Kuo A."/>
            <person name="Mondo S."/>
            <person name="Pangilinan J."/>
            <person name="Riley R."/>
            <person name="LaButti K."/>
            <person name="Andreopoulos B."/>
            <person name="Lipzen A."/>
            <person name="Chen C."/>
            <person name="Yanf M."/>
            <person name="Daum C."/>
            <person name="Ng V."/>
            <person name="Clum A."/>
            <person name="Steindorff A."/>
            <person name="Ohm R."/>
            <person name="Martin F."/>
            <person name="Silar P."/>
            <person name="Natvig D."/>
            <person name="Lalanne C."/>
            <person name="Gautier V."/>
            <person name="Ament-velasquez S.L."/>
            <person name="Kruys A."/>
            <person name="Hutchinson M.I."/>
            <person name="Powell A.J."/>
            <person name="Barry K."/>
            <person name="Miller A.N."/>
            <person name="Grigoriev I.V."/>
            <person name="Debuchy R."/>
            <person name="Gladieux P."/>
            <person name="Thoren M.H."/>
            <person name="Johannesson H."/>
        </authorList>
    </citation>
    <scope>NUCLEOTIDE SEQUENCE</scope>
    <source>
        <strain evidence="2">FGSC 1904</strain>
    </source>
</reference>
<evidence type="ECO:0000313" key="2">
    <source>
        <dbReference type="EMBL" id="KAK3397353.1"/>
    </source>
</evidence>
<reference evidence="2" key="1">
    <citation type="journal article" date="2023" name="Mol. Phylogenet. Evol.">
        <title>Genome-scale phylogeny and comparative genomics of the fungal order Sordariales.</title>
        <authorList>
            <person name="Hensen N."/>
            <person name="Bonometti L."/>
            <person name="Westerberg I."/>
            <person name="Brannstrom I.O."/>
            <person name="Guillou S."/>
            <person name="Cros-Aarteil S."/>
            <person name="Calhoun S."/>
            <person name="Haridas S."/>
            <person name="Kuo A."/>
            <person name="Mondo S."/>
            <person name="Pangilinan J."/>
            <person name="Riley R."/>
            <person name="LaButti K."/>
            <person name="Andreopoulos B."/>
            <person name="Lipzen A."/>
            <person name="Chen C."/>
            <person name="Yan M."/>
            <person name="Daum C."/>
            <person name="Ng V."/>
            <person name="Clum A."/>
            <person name="Steindorff A."/>
            <person name="Ohm R.A."/>
            <person name="Martin F."/>
            <person name="Silar P."/>
            <person name="Natvig D.O."/>
            <person name="Lalanne C."/>
            <person name="Gautier V."/>
            <person name="Ament-Velasquez S.L."/>
            <person name="Kruys A."/>
            <person name="Hutchinson M.I."/>
            <person name="Powell A.J."/>
            <person name="Barry K."/>
            <person name="Miller A.N."/>
            <person name="Grigoriev I.V."/>
            <person name="Debuchy R."/>
            <person name="Gladieux P."/>
            <person name="Hiltunen Thoren M."/>
            <person name="Johannesson H."/>
        </authorList>
    </citation>
    <scope>NUCLEOTIDE SEQUENCE</scope>
    <source>
        <strain evidence="2">FGSC 1904</strain>
    </source>
</reference>
<gene>
    <name evidence="2" type="ORF">B0T20DRAFT_394472</name>
</gene>
<keyword evidence="1" id="KW-1133">Transmembrane helix</keyword>
<dbReference type="EMBL" id="JAUTDP010000008">
    <property type="protein sequence ID" value="KAK3397353.1"/>
    <property type="molecule type" value="Genomic_DNA"/>
</dbReference>
<organism evidence="2 3">
    <name type="scientific">Sordaria brevicollis</name>
    <dbReference type="NCBI Taxonomy" id="83679"/>
    <lineage>
        <taxon>Eukaryota</taxon>
        <taxon>Fungi</taxon>
        <taxon>Dikarya</taxon>
        <taxon>Ascomycota</taxon>
        <taxon>Pezizomycotina</taxon>
        <taxon>Sordariomycetes</taxon>
        <taxon>Sordariomycetidae</taxon>
        <taxon>Sordariales</taxon>
        <taxon>Sordariaceae</taxon>
        <taxon>Sordaria</taxon>
    </lineage>
</organism>